<feature type="domain" description="DprA winged helix" evidence="3">
    <location>
        <begin position="297"/>
        <end position="355"/>
    </location>
</feature>
<reference evidence="5" key="1">
    <citation type="journal article" date="2019" name="Int. J. Syst. Evol. Microbiol.">
        <title>The Global Catalogue of Microorganisms (GCM) 10K type strain sequencing project: providing services to taxonomists for standard genome sequencing and annotation.</title>
        <authorList>
            <consortium name="The Broad Institute Genomics Platform"/>
            <consortium name="The Broad Institute Genome Sequencing Center for Infectious Disease"/>
            <person name="Wu L."/>
            <person name="Ma J."/>
        </authorList>
    </citation>
    <scope>NUCLEOTIDE SEQUENCE [LARGE SCALE GENOMIC DNA]</scope>
    <source>
        <strain evidence="5">KCTC 42742</strain>
    </source>
</reference>
<dbReference type="SUPFAM" id="SSF102405">
    <property type="entry name" value="MCP/YpsA-like"/>
    <property type="match status" value="1"/>
</dbReference>
<organism evidence="4 5">
    <name type="scientific">Vogesella facilis</name>
    <dbReference type="NCBI Taxonomy" id="1655232"/>
    <lineage>
        <taxon>Bacteria</taxon>
        <taxon>Pseudomonadati</taxon>
        <taxon>Pseudomonadota</taxon>
        <taxon>Betaproteobacteria</taxon>
        <taxon>Neisseriales</taxon>
        <taxon>Chromobacteriaceae</taxon>
        <taxon>Vogesella</taxon>
    </lineage>
</organism>
<dbReference type="RefSeq" id="WP_386091404.1">
    <property type="nucleotide sequence ID" value="NZ_JBHRXN010000030.1"/>
</dbReference>
<dbReference type="InterPro" id="IPR036388">
    <property type="entry name" value="WH-like_DNA-bd_sf"/>
</dbReference>
<comment type="similarity">
    <text evidence="1">Belongs to the DprA/Smf family.</text>
</comment>
<dbReference type="Proteomes" id="UP001595741">
    <property type="component" value="Unassembled WGS sequence"/>
</dbReference>
<dbReference type="InterPro" id="IPR003488">
    <property type="entry name" value="DprA"/>
</dbReference>
<keyword evidence="5" id="KW-1185">Reference proteome</keyword>
<dbReference type="PANTHER" id="PTHR43022:SF1">
    <property type="entry name" value="PROTEIN SMF"/>
    <property type="match status" value="1"/>
</dbReference>
<evidence type="ECO:0000259" key="3">
    <source>
        <dbReference type="Pfam" id="PF17782"/>
    </source>
</evidence>
<protein>
    <submittedName>
        <fullName evidence="4">DNA-processing protein DprA</fullName>
    </submittedName>
</protein>
<dbReference type="Pfam" id="PF21102">
    <property type="entry name" value="DprA_N"/>
    <property type="match status" value="1"/>
</dbReference>
<evidence type="ECO:0000256" key="1">
    <source>
        <dbReference type="ARBA" id="ARBA00006525"/>
    </source>
</evidence>
<dbReference type="PANTHER" id="PTHR43022">
    <property type="entry name" value="PROTEIN SMF"/>
    <property type="match status" value="1"/>
</dbReference>
<evidence type="ECO:0000313" key="4">
    <source>
        <dbReference type="EMBL" id="MFC3532562.1"/>
    </source>
</evidence>
<dbReference type="InterPro" id="IPR041614">
    <property type="entry name" value="DprA_WH"/>
</dbReference>
<comment type="caution">
    <text evidence="4">The sequence shown here is derived from an EMBL/GenBank/DDBJ whole genome shotgun (WGS) entry which is preliminary data.</text>
</comment>
<dbReference type="Pfam" id="PF17782">
    <property type="entry name" value="WHD_DprA"/>
    <property type="match status" value="1"/>
</dbReference>
<dbReference type="EMBL" id="JBHRXN010000030">
    <property type="protein sequence ID" value="MFC3532562.1"/>
    <property type="molecule type" value="Genomic_DNA"/>
</dbReference>
<gene>
    <name evidence="4" type="primary">dprA</name>
    <name evidence="4" type="ORF">ACFOLG_10255</name>
</gene>
<sequence length="368" mass="38564">MSDRLRAWATLAFSPGVGPQRFLQLIQRFGSAEAALAARPAQLEGILEREVAEQLGGELAQQSAAAALAWGAAEGCHLLTLQDDDYPCQLAEAGAAPPLLFARGRRELLAAPMLAIVGSRNSTPQGDDNARSFARNLAANGYSIVSGLADGIDAAAHEGALSQAASTVAVIGTGIDRVYPARNRELAHRIAEQGLILSEFPLGAPPAAQNFPRRNRIIAGLARGCLVVEATLQSGSLITARLALEAGREVMAIPGSIHNPQARGCHRLLKDGARLVETVDDVLDEVGRLPLRSAPVSASPPAADDAAPPPLLLAMGFDPVDADTLAARLGLTPGEVYAMLLELEIQGHVDSMHGGRYQRRRDAASTAC</sequence>
<accession>A0ABV7RGW2</accession>
<feature type="domain" description="Smf/DprA SLOG" evidence="2">
    <location>
        <begin position="78"/>
        <end position="286"/>
    </location>
</feature>
<dbReference type="Gene3D" id="3.40.50.450">
    <property type="match status" value="1"/>
</dbReference>
<dbReference type="NCBIfam" id="TIGR00732">
    <property type="entry name" value="dprA"/>
    <property type="match status" value="1"/>
</dbReference>
<name>A0ABV7RGW2_9NEIS</name>
<dbReference type="Gene3D" id="1.10.10.10">
    <property type="entry name" value="Winged helix-like DNA-binding domain superfamily/Winged helix DNA-binding domain"/>
    <property type="match status" value="1"/>
</dbReference>
<proteinExistence type="inferred from homology"/>
<evidence type="ECO:0000259" key="2">
    <source>
        <dbReference type="Pfam" id="PF02481"/>
    </source>
</evidence>
<evidence type="ECO:0000313" key="5">
    <source>
        <dbReference type="Proteomes" id="UP001595741"/>
    </source>
</evidence>
<dbReference type="Pfam" id="PF02481">
    <property type="entry name" value="DNA_processg_A"/>
    <property type="match status" value="1"/>
</dbReference>
<dbReference type="InterPro" id="IPR057666">
    <property type="entry name" value="DrpA_SLOG"/>
</dbReference>